<dbReference type="Pfam" id="PF01171">
    <property type="entry name" value="ATP_bind_3"/>
    <property type="match status" value="1"/>
</dbReference>
<evidence type="ECO:0000259" key="2">
    <source>
        <dbReference type="Pfam" id="PF01171"/>
    </source>
</evidence>
<evidence type="ECO:0000313" key="3">
    <source>
        <dbReference type="EMBL" id="HGV54811.1"/>
    </source>
</evidence>
<evidence type="ECO:0000256" key="1">
    <source>
        <dbReference type="ARBA" id="ARBA00022679"/>
    </source>
</evidence>
<dbReference type="GO" id="GO:0008033">
    <property type="term" value="P:tRNA processing"/>
    <property type="evidence" value="ECO:0007669"/>
    <property type="project" value="InterPro"/>
</dbReference>
<dbReference type="Gene3D" id="3.40.50.620">
    <property type="entry name" value="HUPs"/>
    <property type="match status" value="1"/>
</dbReference>
<dbReference type="SUPFAM" id="SSF52402">
    <property type="entry name" value="Adenine nucleotide alpha hydrolases-like"/>
    <property type="match status" value="1"/>
</dbReference>
<comment type="caution">
    <text evidence="3">The sequence shown here is derived from an EMBL/GenBank/DDBJ whole genome shotgun (WGS) entry which is preliminary data.</text>
</comment>
<dbReference type="InterPro" id="IPR035107">
    <property type="entry name" value="tRNA_thiolation_TtcA_Ctu1"/>
</dbReference>
<dbReference type="InterPro" id="IPR014729">
    <property type="entry name" value="Rossmann-like_a/b/a_fold"/>
</dbReference>
<proteinExistence type="predicted"/>
<name>A0A832GM30_9BACT</name>
<protein>
    <submittedName>
        <fullName evidence="3">tRNA 2-thiocytidine biosynthesis protein TtcA</fullName>
    </submittedName>
</protein>
<keyword evidence="1" id="KW-0808">Transferase</keyword>
<accession>A0A832GM30</accession>
<dbReference type="PANTHER" id="PTHR43686:SF1">
    <property type="entry name" value="AMINOTRAN_5 DOMAIN-CONTAINING PROTEIN"/>
    <property type="match status" value="1"/>
</dbReference>
<feature type="domain" description="tRNA(Ile)-lysidine/2-thiocytidine synthase N-terminal" evidence="2">
    <location>
        <begin position="27"/>
        <end position="196"/>
    </location>
</feature>
<dbReference type="AlphaFoldDB" id="A0A832GM30"/>
<dbReference type="EMBL" id="DSZU01000028">
    <property type="protein sequence ID" value="HGV54811.1"/>
    <property type="molecule type" value="Genomic_DNA"/>
</dbReference>
<dbReference type="PIRSF" id="PIRSF004976">
    <property type="entry name" value="ATPase_YdaO"/>
    <property type="match status" value="1"/>
</dbReference>
<sequence>MNLAQRIRKLIGKAIFGYDLISEGDSLLIALSGGEDSLVLTHFLAEWRHYYKTNLNLYALHLDMGFPKDEARYEEGVRYLKSFCEERGVTFLFDKISAGELALEAHEKGSANPCFVCSWNRRKYLFKLADKLKTRKIVFGHHKDDVITTFFMNMFYCGELSTLLPKQEMFKGNLYLIRPLYFIEKDMIKRFVAMREWQVLENPCPFSGETKRSFWGRFLKENIFEREPIIKKNLFSALFNPRLDYLPKRPKKGKG</sequence>
<dbReference type="PANTHER" id="PTHR43686">
    <property type="entry name" value="SULFURTRANSFERASE-RELATED"/>
    <property type="match status" value="1"/>
</dbReference>
<reference evidence="3" key="1">
    <citation type="journal article" date="2020" name="mSystems">
        <title>Genome- and Community-Level Interaction Insights into Carbon Utilization and Element Cycling Functions of Hydrothermarchaeota in Hydrothermal Sediment.</title>
        <authorList>
            <person name="Zhou Z."/>
            <person name="Liu Y."/>
            <person name="Xu W."/>
            <person name="Pan J."/>
            <person name="Luo Z.H."/>
            <person name="Li M."/>
        </authorList>
    </citation>
    <scope>NUCLEOTIDE SEQUENCE [LARGE SCALE GENOMIC DNA]</scope>
    <source>
        <strain evidence="3">SpSt-605</strain>
    </source>
</reference>
<gene>
    <name evidence="3" type="ORF">ENT73_01805</name>
</gene>
<dbReference type="GO" id="GO:0016740">
    <property type="term" value="F:transferase activity"/>
    <property type="evidence" value="ECO:0007669"/>
    <property type="project" value="UniProtKB-KW"/>
</dbReference>
<dbReference type="CDD" id="cd24138">
    <property type="entry name" value="TtcA-like"/>
    <property type="match status" value="1"/>
</dbReference>
<organism evidence="3">
    <name type="scientific">Caldimicrobium thiodismutans</name>
    <dbReference type="NCBI Taxonomy" id="1653476"/>
    <lineage>
        <taxon>Bacteria</taxon>
        <taxon>Pseudomonadati</taxon>
        <taxon>Thermodesulfobacteriota</taxon>
        <taxon>Thermodesulfobacteria</taxon>
        <taxon>Thermodesulfobacteriales</taxon>
        <taxon>Thermodesulfobacteriaceae</taxon>
        <taxon>Caldimicrobium</taxon>
    </lineage>
</organism>
<dbReference type="InterPro" id="IPR011063">
    <property type="entry name" value="TilS/TtcA_N"/>
</dbReference>